<organism evidence="7 8">
    <name type="scientific">Dioszegia hungarica</name>
    <dbReference type="NCBI Taxonomy" id="4972"/>
    <lineage>
        <taxon>Eukaryota</taxon>
        <taxon>Fungi</taxon>
        <taxon>Dikarya</taxon>
        <taxon>Basidiomycota</taxon>
        <taxon>Agaricomycotina</taxon>
        <taxon>Tremellomycetes</taxon>
        <taxon>Tremellales</taxon>
        <taxon>Bulleribasidiaceae</taxon>
        <taxon>Dioszegia</taxon>
    </lineage>
</organism>
<comment type="subcellular location">
    <subcellularLocation>
        <location evidence="1">Endomembrane system</location>
    </subcellularLocation>
</comment>
<feature type="region of interest" description="Disordered" evidence="5">
    <location>
        <begin position="883"/>
        <end position="967"/>
    </location>
</feature>
<evidence type="ECO:0000313" key="8">
    <source>
        <dbReference type="Proteomes" id="UP001164286"/>
    </source>
</evidence>
<keyword evidence="3" id="KW-0677">Repeat</keyword>
<comment type="caution">
    <text evidence="7">The sequence shown here is derived from an EMBL/GenBank/DDBJ whole genome shotgun (WGS) entry which is preliminary data.</text>
</comment>
<reference evidence="7" key="1">
    <citation type="journal article" date="2022" name="G3 (Bethesda)">
        <title>High quality genome of the basidiomycete yeast Dioszegia hungarica PDD-24b-2 isolated from cloud water.</title>
        <authorList>
            <person name="Jarrige D."/>
            <person name="Haridas S."/>
            <person name="Bleykasten-Grosshans C."/>
            <person name="Joly M."/>
            <person name="Nadalig T."/>
            <person name="Sancelme M."/>
            <person name="Vuilleumier S."/>
            <person name="Grigoriev I.V."/>
            <person name="Amato P."/>
            <person name="Bringel F."/>
        </authorList>
    </citation>
    <scope>NUCLEOTIDE SEQUENCE</scope>
    <source>
        <strain evidence="7">PDD-24b-2</strain>
    </source>
</reference>
<accession>A0AA38H7F2</accession>
<dbReference type="Pfam" id="PF11916">
    <property type="entry name" value="Vac14_Fig4_bd"/>
    <property type="match status" value="1"/>
</dbReference>
<evidence type="ECO:0000256" key="5">
    <source>
        <dbReference type="SAM" id="MobiDB-lite"/>
    </source>
</evidence>
<feature type="compositionally biased region" description="Acidic residues" evidence="5">
    <location>
        <begin position="284"/>
        <end position="296"/>
    </location>
</feature>
<feature type="compositionally biased region" description="Low complexity" evidence="5">
    <location>
        <begin position="897"/>
        <end position="907"/>
    </location>
</feature>
<protein>
    <submittedName>
        <fullName evidence="7">Vacuolar protein 14 C-terminal Fig4p binding-domain-containing protein</fullName>
    </submittedName>
</protein>
<dbReference type="Pfam" id="PF12755">
    <property type="entry name" value="Vac14_Fab1_bd"/>
    <property type="match status" value="1"/>
</dbReference>
<evidence type="ECO:0000259" key="6">
    <source>
        <dbReference type="Pfam" id="PF11916"/>
    </source>
</evidence>
<keyword evidence="8" id="KW-1185">Reference proteome</keyword>
<evidence type="ECO:0000256" key="4">
    <source>
        <dbReference type="ARBA" id="ARBA00023136"/>
    </source>
</evidence>
<proteinExistence type="inferred from homology"/>
<dbReference type="InterPro" id="IPR021841">
    <property type="entry name" value="VAC14_Fig4p-bd"/>
</dbReference>
<feature type="region of interest" description="Disordered" evidence="5">
    <location>
        <begin position="489"/>
        <end position="553"/>
    </location>
</feature>
<evidence type="ECO:0000256" key="1">
    <source>
        <dbReference type="ARBA" id="ARBA00004308"/>
    </source>
</evidence>
<feature type="compositionally biased region" description="Polar residues" evidence="5">
    <location>
        <begin position="138"/>
        <end position="147"/>
    </location>
</feature>
<comment type="similarity">
    <text evidence="2">Belongs to the VAC14 family.</text>
</comment>
<feature type="region of interest" description="Disordered" evidence="5">
    <location>
        <begin position="411"/>
        <end position="452"/>
    </location>
</feature>
<dbReference type="RefSeq" id="XP_052944718.1">
    <property type="nucleotide sequence ID" value="XM_053085599.1"/>
</dbReference>
<dbReference type="Proteomes" id="UP001164286">
    <property type="component" value="Unassembled WGS sequence"/>
</dbReference>
<dbReference type="GeneID" id="77724800"/>
<feature type="compositionally biased region" description="Pro residues" evidence="5">
    <location>
        <begin position="414"/>
        <end position="431"/>
    </location>
</feature>
<feature type="region of interest" description="Disordered" evidence="5">
    <location>
        <begin position="127"/>
        <end position="147"/>
    </location>
</feature>
<dbReference type="AlphaFoldDB" id="A0AA38H7F2"/>
<sequence length="1008" mass="109753">MFSSSNSALHARNGGLIGLAATAIALGQDVAPFLGTIITPVLACFQDPESRVRYHACESLYNIAKVSKGEILVHFNEIFDALSKLSADSEMSVKNGAELLDRLMKDIVAEAAPTYISIYPGNINPNLPPPRHFDSDPPQLTTSAGSSSLSNRLANIASAEDKRAFNLARFIPLLSERVYVISPYTRMHLVSWIMVLDSIPDLELVAWLPDFLDGLLKYLADSNVDVRLATENVLSEFLREIKCIAEVQEKQAEIDRQRRETRTLKRRTSRQTMQSTAEGKDEAIAEEEGEQGEDEREGTAYGDDATTTDQDWEGEGSGLWQPGQGVFIDHAAIMDIIIQHLSYPDELVQSTSMEWILTFLDLAQNTVVAFTPRIVPAILPNLASQHRHIKLAAHETNSSLYRVIQSLPLQVQPSAPPQPPQTAATIPPPTAGGPSLSQITSSPPTASPAPIRKDFALSDAPETMRSLSMQDPLDSSSITASASSLSTTVRASSSTLPSSSSIASTSPAIKTKPTPAAGEPVTPITSEFPPGVKTRGTGRPDSPGQQQPMSPTAETVMDDDPFDVRETVNVLTLQFLSDHAETRIAALEWLLMLHLKAPNKILSRDSGTFPALLKTLSDPSEDVVKHDLQLLAQISASSEEAYFTSFMSNVLELFSTDRRLLETRGSLIIRQLCLHLNAERIFRSIAEILEKDDDLEFASMMVVKLNMILITSPELADFRRRLKNLESKDGQMLFSSLYRSWCHNAVAVFALCLLAQAYEHASTLLQIFAELELTVSLLVQIDKLVMLIESPVFTNLRLQLLEPDKYPYLPKCLYGLLMILPQSSAFVSLRARLSVVHSSGYVPIQPKSSFVSGTGSVRGKLGGKDEIKWQELLSHFRSVQTRHEKARRQLHSTDAHSISSMHYSSPSQIYNSAPNTAGLPPKTAGIKKKPTSRSSVDGNATVGRLSGMSPLNPKRGPTTGSGSGGGAAIGVSIGGAVASMNAMGHGRPMSPPAVKGRKILGGMRRREG</sequence>
<feature type="compositionally biased region" description="Low complexity" evidence="5">
    <location>
        <begin position="489"/>
        <end position="509"/>
    </location>
</feature>
<dbReference type="InterPro" id="IPR026825">
    <property type="entry name" value="Vac14"/>
</dbReference>
<gene>
    <name evidence="7" type="ORF">MKK02DRAFT_16257</name>
</gene>
<dbReference type="GO" id="GO:0070772">
    <property type="term" value="C:PAS complex"/>
    <property type="evidence" value="ECO:0007669"/>
    <property type="project" value="InterPro"/>
</dbReference>
<dbReference type="GO" id="GO:0006661">
    <property type="term" value="P:phosphatidylinositol biosynthetic process"/>
    <property type="evidence" value="ECO:0007669"/>
    <property type="project" value="InterPro"/>
</dbReference>
<evidence type="ECO:0000256" key="2">
    <source>
        <dbReference type="ARBA" id="ARBA00010225"/>
    </source>
</evidence>
<dbReference type="EMBL" id="JAKWFO010000006">
    <property type="protein sequence ID" value="KAI9634941.1"/>
    <property type="molecule type" value="Genomic_DNA"/>
</dbReference>
<dbReference type="Gene3D" id="1.25.10.10">
    <property type="entry name" value="Leucine-rich Repeat Variant"/>
    <property type="match status" value="2"/>
</dbReference>
<dbReference type="InterPro" id="IPR011989">
    <property type="entry name" value="ARM-like"/>
</dbReference>
<feature type="compositionally biased region" description="Low complexity" evidence="5">
    <location>
        <begin position="432"/>
        <end position="450"/>
    </location>
</feature>
<dbReference type="GO" id="GO:0000329">
    <property type="term" value="C:fungal-type vacuole membrane"/>
    <property type="evidence" value="ECO:0007669"/>
    <property type="project" value="TreeGrafter"/>
</dbReference>
<feature type="region of interest" description="Disordered" evidence="5">
    <location>
        <begin position="982"/>
        <end position="1008"/>
    </location>
</feature>
<feature type="region of interest" description="Disordered" evidence="5">
    <location>
        <begin position="255"/>
        <end position="316"/>
    </location>
</feature>
<name>A0AA38H7F2_9TREE</name>
<keyword evidence="4" id="KW-0472">Membrane</keyword>
<feature type="domain" description="Vacuolar protein 14 C-terminal Fig4-binding" evidence="6">
    <location>
        <begin position="659"/>
        <end position="836"/>
    </location>
</feature>
<dbReference type="SUPFAM" id="SSF48371">
    <property type="entry name" value="ARM repeat"/>
    <property type="match status" value="1"/>
</dbReference>
<evidence type="ECO:0000313" key="7">
    <source>
        <dbReference type="EMBL" id="KAI9634941.1"/>
    </source>
</evidence>
<feature type="compositionally biased region" description="Polar residues" evidence="5">
    <location>
        <begin position="543"/>
        <end position="553"/>
    </location>
</feature>
<dbReference type="PANTHER" id="PTHR16023:SF0">
    <property type="entry name" value="PROTEIN VAC14 HOMOLOG"/>
    <property type="match status" value="1"/>
</dbReference>
<evidence type="ECO:0000256" key="3">
    <source>
        <dbReference type="ARBA" id="ARBA00022737"/>
    </source>
</evidence>
<dbReference type="GO" id="GO:0010008">
    <property type="term" value="C:endosome membrane"/>
    <property type="evidence" value="ECO:0007669"/>
    <property type="project" value="TreeGrafter"/>
</dbReference>
<feature type="compositionally biased region" description="Low complexity" evidence="5">
    <location>
        <begin position="299"/>
        <end position="309"/>
    </location>
</feature>
<dbReference type="PANTHER" id="PTHR16023">
    <property type="entry name" value="TAX1 BINDING PROTEIN-RELATED"/>
    <property type="match status" value="1"/>
</dbReference>
<dbReference type="InterPro" id="IPR016024">
    <property type="entry name" value="ARM-type_fold"/>
</dbReference>